<keyword evidence="6" id="KW-1185">Reference proteome</keyword>
<dbReference type="Pfam" id="PF04586">
    <property type="entry name" value="Peptidase_S78"/>
    <property type="match status" value="1"/>
</dbReference>
<evidence type="ECO:0000313" key="6">
    <source>
        <dbReference type="Proteomes" id="UP000269352"/>
    </source>
</evidence>
<dbReference type="AlphaFoldDB" id="A0A388TCJ4"/>
<evidence type="ECO:0000256" key="1">
    <source>
        <dbReference type="ARBA" id="ARBA00022612"/>
    </source>
</evidence>
<name>A0A388TCJ4_TERA1</name>
<gene>
    <name evidence="5" type="ORF">NO1_1748</name>
</gene>
<keyword evidence="3" id="KW-0378">Hydrolase</keyword>
<keyword evidence="1" id="KW-1188">Viral release from host cell</keyword>
<proteinExistence type="predicted"/>
<dbReference type="GO" id="GO:0006508">
    <property type="term" value="P:proteolysis"/>
    <property type="evidence" value="ECO:0007669"/>
    <property type="project" value="UniProtKB-KW"/>
</dbReference>
<keyword evidence="2" id="KW-0645">Protease</keyword>
<reference evidence="5 6" key="1">
    <citation type="journal article" date="2019" name="ISME J.">
        <title>Genome analyses of uncultured TG2/ZB3 bacteria in 'Margulisbacteria' specifically attached to ectosymbiotic spirochetes of protists in the termite gut.</title>
        <authorList>
            <person name="Utami Y.D."/>
            <person name="Kuwahara H."/>
            <person name="Igai K."/>
            <person name="Murakami T."/>
            <person name="Sugaya K."/>
            <person name="Morikawa T."/>
            <person name="Nagura Y."/>
            <person name="Yuki M."/>
            <person name="Deevong P."/>
            <person name="Inoue T."/>
            <person name="Kihara K."/>
            <person name="Lo N."/>
            <person name="Yamada A."/>
            <person name="Ohkuma M."/>
            <person name="Hongoh Y."/>
        </authorList>
    </citation>
    <scope>NUCLEOTIDE SEQUENCE [LARGE SCALE GENOMIC DNA]</scope>
    <source>
        <strain evidence="5">NkOx7-01</strain>
    </source>
</reference>
<evidence type="ECO:0000313" key="5">
    <source>
        <dbReference type="EMBL" id="GBR74600.1"/>
    </source>
</evidence>
<protein>
    <submittedName>
        <fullName evidence="5">Peptidase U35 phage prohead</fullName>
    </submittedName>
</protein>
<comment type="caution">
    <text evidence="5">The sequence shown here is derived from an EMBL/GenBank/DDBJ whole genome shotgun (WGS) entry which is preliminary data.</text>
</comment>
<dbReference type="EMBL" id="BGZN01000058">
    <property type="protein sequence ID" value="GBR74600.1"/>
    <property type="molecule type" value="Genomic_DNA"/>
</dbReference>
<evidence type="ECO:0000256" key="3">
    <source>
        <dbReference type="ARBA" id="ARBA00022801"/>
    </source>
</evidence>
<feature type="domain" description="Prohead serine protease" evidence="4">
    <location>
        <begin position="28"/>
        <end position="162"/>
    </location>
</feature>
<accession>A0A388TCJ4</accession>
<dbReference type="InterPro" id="IPR054613">
    <property type="entry name" value="Peptidase_S78_dom"/>
</dbReference>
<sequence length="207" mass="22898">MVKQFEGTKIFEIADFKVSGGDNGAPVYITGYANTKGHADSYGDIPLNYNGQPVYDLSRHSKNPVFLADHYNSVGNIIGAFVYPDTHEDEKGLYFKVRLMENPQTDIAKHAVEAYKNGYARALSIGGKWLYENPENPNQLTKAYIYEISGVAIPADQDALTNAPSPKQLQSSKASADQLAELIREYGDAKVSDVMKKIKQTKEQANE</sequence>
<evidence type="ECO:0000259" key="4">
    <source>
        <dbReference type="Pfam" id="PF04586"/>
    </source>
</evidence>
<evidence type="ECO:0000256" key="2">
    <source>
        <dbReference type="ARBA" id="ARBA00022670"/>
    </source>
</evidence>
<dbReference type="Proteomes" id="UP000269352">
    <property type="component" value="Unassembled WGS sequence"/>
</dbReference>
<dbReference type="GO" id="GO:0008233">
    <property type="term" value="F:peptidase activity"/>
    <property type="evidence" value="ECO:0007669"/>
    <property type="project" value="UniProtKB-KW"/>
</dbReference>
<organism evidence="5 6">
    <name type="scientific">Termititenax aidoneus</name>
    <dbReference type="NCBI Taxonomy" id="2218524"/>
    <lineage>
        <taxon>Bacteria</taxon>
        <taxon>Bacillati</taxon>
        <taxon>Candidatus Margulisiibacteriota</taxon>
        <taxon>Candidatus Termititenacia</taxon>
        <taxon>Candidatus Termititenacales</taxon>
        <taxon>Candidatus Termititenacaceae</taxon>
        <taxon>Candidatus Termititenax</taxon>
    </lineage>
</organism>